<dbReference type="InterPro" id="IPR014756">
    <property type="entry name" value="Ig_E-set"/>
</dbReference>
<dbReference type="GO" id="GO:0020037">
    <property type="term" value="F:heme binding"/>
    <property type="evidence" value="ECO:0007669"/>
    <property type="project" value="InterPro"/>
</dbReference>
<dbReference type="SUPFAM" id="SSF69298">
    <property type="entry name" value="Quinohemoprotein amine dehydrogenase A chain, domain 3"/>
    <property type="match status" value="1"/>
</dbReference>
<evidence type="ECO:0000256" key="2">
    <source>
        <dbReference type="SAM" id="SignalP"/>
    </source>
</evidence>
<dbReference type="Proteomes" id="UP000640333">
    <property type="component" value="Unassembled WGS sequence"/>
</dbReference>
<dbReference type="InterPro" id="IPR023887">
    <property type="entry name" value="QH-AmDH_asu"/>
</dbReference>
<organism evidence="7 8">
    <name type="scientific">Pontibacterium sinense</name>
    <dbReference type="NCBI Taxonomy" id="2781979"/>
    <lineage>
        <taxon>Bacteria</taxon>
        <taxon>Pseudomonadati</taxon>
        <taxon>Pseudomonadota</taxon>
        <taxon>Gammaproteobacteria</taxon>
        <taxon>Oceanospirillales</taxon>
        <taxon>Oceanospirillaceae</taxon>
        <taxon>Pontibacterium</taxon>
    </lineage>
</organism>
<dbReference type="SUPFAM" id="SSF81296">
    <property type="entry name" value="E set domains"/>
    <property type="match status" value="2"/>
</dbReference>
<dbReference type="SUPFAM" id="SSF46626">
    <property type="entry name" value="Cytochrome c"/>
    <property type="match status" value="2"/>
</dbReference>
<proteinExistence type="predicted"/>
<dbReference type="Pfam" id="PF09099">
    <property type="entry name" value="Qn_am_d_aIII"/>
    <property type="match status" value="1"/>
</dbReference>
<dbReference type="Pfam" id="PF14930">
    <property type="entry name" value="Qn_am_d_aII"/>
    <property type="match status" value="1"/>
</dbReference>
<feature type="signal peptide" evidence="2">
    <location>
        <begin position="1"/>
        <end position="28"/>
    </location>
</feature>
<dbReference type="Gene3D" id="1.10.760.10">
    <property type="entry name" value="Cytochrome c-like domain"/>
    <property type="match status" value="1"/>
</dbReference>
<evidence type="ECO:0000313" key="8">
    <source>
        <dbReference type="Proteomes" id="UP000640333"/>
    </source>
</evidence>
<dbReference type="InterPro" id="IPR036718">
    <property type="entry name" value="H-AmDH_asu_dom2_sf"/>
</dbReference>
<dbReference type="Gene3D" id="2.40.128.120">
    <property type="entry name" value="Quinohemoprotein amine dehydrogenase alpha subunit, domain 2"/>
    <property type="match status" value="1"/>
</dbReference>
<dbReference type="Gene3D" id="2.60.40.10">
    <property type="entry name" value="Immunoglobulins"/>
    <property type="match status" value="2"/>
</dbReference>
<dbReference type="InterPro" id="IPR036909">
    <property type="entry name" value="Cyt_c-like_dom_sf"/>
</dbReference>
<feature type="chain" id="PRO_5035177777" evidence="2">
    <location>
        <begin position="29"/>
        <end position="535"/>
    </location>
</feature>
<evidence type="ECO:0000259" key="6">
    <source>
        <dbReference type="Pfam" id="PF14930"/>
    </source>
</evidence>
<dbReference type="EMBL" id="JADEYS010000026">
    <property type="protein sequence ID" value="MBE9399360.1"/>
    <property type="molecule type" value="Genomic_DNA"/>
</dbReference>
<dbReference type="InterPro" id="IPR015182">
    <property type="entry name" value="QH-AmDH_asu_heme-bd_dom"/>
</dbReference>
<dbReference type="Pfam" id="PF09100">
    <property type="entry name" value="Qn_am_d_aIV"/>
    <property type="match status" value="1"/>
</dbReference>
<evidence type="ECO:0000259" key="4">
    <source>
        <dbReference type="Pfam" id="PF09099"/>
    </source>
</evidence>
<accession>A0A8J7FXA3</accession>
<feature type="domain" description="Quinohemoprotein amine dehydrogenase alpha subunit" evidence="5">
    <location>
        <begin position="401"/>
        <end position="533"/>
    </location>
</feature>
<sequence>MALNTIIKSPLALAITAALTTTALPAIAQDEAVKIVQSKCLACHTEESSKAPQWSRISHQRKTPEGWLMTIGRMQMMHGLQISDDERSAVVKYLADRQGLAPEETTDYRYAMERRLDTMEVFDDSQLEEMCARCHSGARVGLQRRPAAEWEHLVHFHLGQWPSTEYQALARDRDWFPIALNEMVPKLAKMFPMDNDNWKQWQAATKPNFVGEWSFAVHQPGRGDGRGVMKVEQQEADRYSVTVEGQWADGTPLKGFGSAIVYTGFEWRAQIDLGGVQMRQVLAASKDGMNLSGRVFETVHDERGMEFSAAKATTGNSQIIAVYPQNLKAGESTEVTIVGSGLKGRVSLGKGVSVEKVLNRTYNSVTVLAKAAKGATTSANGVSVGAVNGGQFAVYDKVDQVKVMPAFTIARVGGNGGSTPKVQARFEAEAWGAGADGKAGTEDDIRIGYLPASWHVEPFDEAAKADNDVHFAGRMNAASGVFTPGNAGPNPERRMSTNNAGNLKVVAQVQDGDQTLTGDGQLIVTVQRWNDAPLP</sequence>
<feature type="domain" description="Quinohemoprotein amine dehydrogenase alpha subunit" evidence="6">
    <location>
        <begin position="210"/>
        <end position="312"/>
    </location>
</feature>
<keyword evidence="8" id="KW-1185">Reference proteome</keyword>
<dbReference type="NCBIfam" id="TIGR03908">
    <property type="entry name" value="QH_alpha"/>
    <property type="match status" value="1"/>
</dbReference>
<dbReference type="InterPro" id="IPR015184">
    <property type="entry name" value="QH-AmDH_asu_dom_IV"/>
</dbReference>
<dbReference type="InterPro" id="IPR015183">
    <property type="entry name" value="QH-AmDH_asu_dom_III"/>
</dbReference>
<protein>
    <submittedName>
        <fullName evidence="7">Quinohemoprotein amine dehydrogenase subunit alpha</fullName>
    </submittedName>
</protein>
<name>A0A8J7FXA3_9GAMM</name>
<keyword evidence="2" id="KW-0732">Signal</keyword>
<evidence type="ECO:0000259" key="3">
    <source>
        <dbReference type="Pfam" id="PF09098"/>
    </source>
</evidence>
<dbReference type="InterPro" id="IPR009111">
    <property type="entry name" value="QH-AmDH_asu_dom2"/>
</dbReference>
<dbReference type="AlphaFoldDB" id="A0A8J7FXA3"/>
<feature type="domain" description="Quinohemoprotein amine dehydrogenase alpha subunit" evidence="4">
    <location>
        <begin position="317"/>
        <end position="396"/>
    </location>
</feature>
<feature type="domain" description="Quinohemoprotein amine dehydrogenase alpha subunit haem binding" evidence="3">
    <location>
        <begin position="33"/>
        <end position="198"/>
    </location>
</feature>
<dbReference type="Pfam" id="PF09098">
    <property type="entry name" value="Dehyd-heme_bind"/>
    <property type="match status" value="1"/>
</dbReference>
<evidence type="ECO:0000259" key="5">
    <source>
        <dbReference type="Pfam" id="PF09100"/>
    </source>
</evidence>
<dbReference type="GO" id="GO:0009055">
    <property type="term" value="F:electron transfer activity"/>
    <property type="evidence" value="ECO:0007669"/>
    <property type="project" value="InterPro"/>
</dbReference>
<evidence type="ECO:0000313" key="7">
    <source>
        <dbReference type="EMBL" id="MBE9399360.1"/>
    </source>
</evidence>
<reference evidence="7" key="1">
    <citation type="submission" date="2020-10" db="EMBL/GenBank/DDBJ databases">
        <title>Bacterium isolated from coastal waters sediment.</title>
        <authorList>
            <person name="Chen R.-J."/>
            <person name="Lu D.-C."/>
            <person name="Zhu K.-L."/>
            <person name="Du Z.-J."/>
        </authorList>
    </citation>
    <scope>NUCLEOTIDE SEQUENCE</scope>
    <source>
        <strain evidence="7">N1Y112</strain>
    </source>
</reference>
<feature type="region of interest" description="Disordered" evidence="1">
    <location>
        <begin position="478"/>
        <end position="497"/>
    </location>
</feature>
<comment type="caution">
    <text evidence="7">The sequence shown here is derived from an EMBL/GenBank/DDBJ whole genome shotgun (WGS) entry which is preliminary data.</text>
</comment>
<gene>
    <name evidence="7" type="primary">peaA</name>
    <name evidence="7" type="ORF">IOQ59_19025</name>
</gene>
<evidence type="ECO:0000256" key="1">
    <source>
        <dbReference type="SAM" id="MobiDB-lite"/>
    </source>
</evidence>
<dbReference type="InterPro" id="IPR013783">
    <property type="entry name" value="Ig-like_fold"/>
</dbReference>